<evidence type="ECO:0000256" key="5">
    <source>
        <dbReference type="ARBA" id="ARBA00023002"/>
    </source>
</evidence>
<dbReference type="InParanoid" id="A0A084QZV0"/>
<comment type="cofactor">
    <cofactor evidence="1">
        <name>FAD</name>
        <dbReference type="ChEBI" id="CHEBI:57692"/>
    </cofactor>
</comment>
<dbReference type="Gene3D" id="3.40.462.20">
    <property type="match status" value="1"/>
</dbReference>
<dbReference type="InterPro" id="IPR016166">
    <property type="entry name" value="FAD-bd_PCMH"/>
</dbReference>
<keyword evidence="5" id="KW-0560">Oxidoreductase</keyword>
<dbReference type="Gene3D" id="3.30.465.10">
    <property type="match status" value="1"/>
</dbReference>
<dbReference type="PANTHER" id="PTHR42973:SF9">
    <property type="entry name" value="FAD-BINDING PCMH-TYPE DOMAIN-CONTAINING PROTEIN-RELATED"/>
    <property type="match status" value="1"/>
</dbReference>
<feature type="chain" id="PRO_5001780072" description="FAD-binding PCMH-type domain-containing protein" evidence="6">
    <location>
        <begin position="20"/>
        <end position="499"/>
    </location>
</feature>
<organism evidence="8 9">
    <name type="scientific">Stachybotrys chlorohalonatus (strain IBT 40285)</name>
    <dbReference type="NCBI Taxonomy" id="1283841"/>
    <lineage>
        <taxon>Eukaryota</taxon>
        <taxon>Fungi</taxon>
        <taxon>Dikarya</taxon>
        <taxon>Ascomycota</taxon>
        <taxon>Pezizomycotina</taxon>
        <taxon>Sordariomycetes</taxon>
        <taxon>Hypocreomycetidae</taxon>
        <taxon>Hypocreales</taxon>
        <taxon>Stachybotryaceae</taxon>
        <taxon>Stachybotrys</taxon>
    </lineage>
</organism>
<evidence type="ECO:0000256" key="1">
    <source>
        <dbReference type="ARBA" id="ARBA00001974"/>
    </source>
</evidence>
<dbReference type="GO" id="GO:0071949">
    <property type="term" value="F:FAD binding"/>
    <property type="evidence" value="ECO:0007669"/>
    <property type="project" value="InterPro"/>
</dbReference>
<dbReference type="PANTHER" id="PTHR42973">
    <property type="entry name" value="BINDING OXIDOREDUCTASE, PUTATIVE (AFU_ORTHOLOGUE AFUA_1G17690)-RELATED"/>
    <property type="match status" value="1"/>
</dbReference>
<dbReference type="InterPro" id="IPR016169">
    <property type="entry name" value="FAD-bd_PCMH_sub2"/>
</dbReference>
<evidence type="ECO:0000259" key="7">
    <source>
        <dbReference type="PROSITE" id="PS51387"/>
    </source>
</evidence>
<dbReference type="OrthoDB" id="415825at2759"/>
<evidence type="ECO:0000313" key="9">
    <source>
        <dbReference type="Proteomes" id="UP000028524"/>
    </source>
</evidence>
<keyword evidence="9" id="KW-1185">Reference proteome</keyword>
<keyword evidence="3" id="KW-0285">Flavoprotein</keyword>
<feature type="signal peptide" evidence="6">
    <location>
        <begin position="1"/>
        <end position="19"/>
    </location>
</feature>
<dbReference type="InterPro" id="IPR006094">
    <property type="entry name" value="Oxid_FAD_bind_N"/>
</dbReference>
<evidence type="ECO:0000256" key="3">
    <source>
        <dbReference type="ARBA" id="ARBA00022630"/>
    </source>
</evidence>
<dbReference type="PROSITE" id="PS51387">
    <property type="entry name" value="FAD_PCMH"/>
    <property type="match status" value="1"/>
</dbReference>
<accession>A0A084QZV0</accession>
<dbReference type="SUPFAM" id="SSF56176">
    <property type="entry name" value="FAD-binding/transporter-associated domain-like"/>
    <property type="match status" value="1"/>
</dbReference>
<dbReference type="InterPro" id="IPR036318">
    <property type="entry name" value="FAD-bd_PCMH-like_sf"/>
</dbReference>
<proteinExistence type="inferred from homology"/>
<reference evidence="8 9" key="1">
    <citation type="journal article" date="2014" name="BMC Genomics">
        <title>Comparative genome sequencing reveals chemotype-specific gene clusters in the toxigenic black mold Stachybotrys.</title>
        <authorList>
            <person name="Semeiks J."/>
            <person name="Borek D."/>
            <person name="Otwinowski Z."/>
            <person name="Grishin N.V."/>
        </authorList>
    </citation>
    <scope>NUCLEOTIDE SEQUENCE [LARGE SCALE GENOMIC DNA]</scope>
    <source>
        <strain evidence="8 9">IBT 40285</strain>
    </source>
</reference>
<dbReference type="InterPro" id="IPR012951">
    <property type="entry name" value="BBE"/>
</dbReference>
<gene>
    <name evidence="8" type="ORF">S40285_09256</name>
</gene>
<dbReference type="Proteomes" id="UP000028524">
    <property type="component" value="Unassembled WGS sequence"/>
</dbReference>
<name>A0A084QZV0_STAC4</name>
<evidence type="ECO:0000256" key="2">
    <source>
        <dbReference type="ARBA" id="ARBA00005466"/>
    </source>
</evidence>
<keyword evidence="6" id="KW-0732">Signal</keyword>
<dbReference type="Pfam" id="PF08031">
    <property type="entry name" value="BBE"/>
    <property type="match status" value="1"/>
</dbReference>
<evidence type="ECO:0000256" key="4">
    <source>
        <dbReference type="ARBA" id="ARBA00022827"/>
    </source>
</evidence>
<evidence type="ECO:0000313" key="8">
    <source>
        <dbReference type="EMBL" id="KFA69485.1"/>
    </source>
</evidence>
<evidence type="ECO:0000256" key="6">
    <source>
        <dbReference type="SAM" id="SignalP"/>
    </source>
</evidence>
<keyword evidence="4" id="KW-0274">FAD</keyword>
<dbReference type="HOGENOM" id="CLU_018354_0_0_1"/>
<dbReference type="Pfam" id="PF01565">
    <property type="entry name" value="FAD_binding_4"/>
    <property type="match status" value="1"/>
</dbReference>
<dbReference type="STRING" id="1283841.A0A084QZV0"/>
<feature type="domain" description="FAD-binding PCMH-type" evidence="7">
    <location>
        <begin position="67"/>
        <end position="239"/>
    </location>
</feature>
<dbReference type="InterPro" id="IPR050416">
    <property type="entry name" value="FAD-linked_Oxidoreductase"/>
</dbReference>
<dbReference type="GO" id="GO:0016491">
    <property type="term" value="F:oxidoreductase activity"/>
    <property type="evidence" value="ECO:0007669"/>
    <property type="project" value="UniProtKB-KW"/>
</dbReference>
<protein>
    <recommendedName>
        <fullName evidence="7">FAD-binding PCMH-type domain-containing protein</fullName>
    </recommendedName>
</protein>
<comment type="similarity">
    <text evidence="2">Belongs to the oxygen-dependent FAD-linked oxidoreductase family.</text>
</comment>
<dbReference type="AlphaFoldDB" id="A0A084QZV0"/>
<dbReference type="EMBL" id="KL659464">
    <property type="protein sequence ID" value="KFA69485.1"/>
    <property type="molecule type" value="Genomic_DNA"/>
</dbReference>
<sequence length="499" mass="54305">MMIAFSLLCVSLLASGAASQSTSDITGIPDLRALLLDPRNSWSPGTEITFPDDGDVFTNATERWALYSPPTYNAAITPAGEEDVIRALNLMRDNNIQFLATGGRHGYVTTFGALQNGVAIDLSNLNSVKVNKRQATLTIGGGVRTRDIIHPVSEAGLEMPLGGCSCPGLVGVTLAGGITNWVGTRGLLIDTLLSVRLVTANGRVVEASKKVNPDLFWAMRGAGTNFGIVLSATFQLFPPTNNDRITMIEGQYPPEKNVTYYETLGRVAQNLDARLSINSIIGFDPASNGTVILFNVHFLGPEEEALELVAPLLDVGPTWMETHVVPWTSFHNTTLFGLDAQNCLGGAPRNPHGVLAKHVPVETLVRSFERMDRLFKDFPNTHQTNAVFHSYGVDAFVAVPSDATAFPWRDAVHFVSVMSNYPLDDTVSRDASSQAAYEIRADIAENSGYDQLTSYMNFAHGDESVEQIFGPNLPRLISLKKKWDPENLFGYHYAIPTES</sequence>